<dbReference type="GO" id="GO:0022857">
    <property type="term" value="F:transmembrane transporter activity"/>
    <property type="evidence" value="ECO:0007669"/>
    <property type="project" value="InterPro"/>
</dbReference>
<feature type="transmembrane region" description="Helical" evidence="6">
    <location>
        <begin position="85"/>
        <end position="103"/>
    </location>
</feature>
<evidence type="ECO:0000256" key="2">
    <source>
        <dbReference type="ARBA" id="ARBA00007635"/>
    </source>
</evidence>
<accession>A0A0D3EFQ9</accession>
<evidence type="ECO:0000256" key="5">
    <source>
        <dbReference type="ARBA" id="ARBA00023136"/>
    </source>
</evidence>
<dbReference type="AlphaFoldDB" id="A0A0D3EFQ9"/>
<proteinExistence type="inferred from homology"/>
<dbReference type="InterPro" id="IPR000620">
    <property type="entry name" value="EamA_dom"/>
</dbReference>
<dbReference type="PANTHER" id="PTHR31218">
    <property type="entry name" value="WAT1-RELATED PROTEIN"/>
    <property type="match status" value="1"/>
</dbReference>
<feature type="domain" description="EamA" evidence="7">
    <location>
        <begin position="57"/>
        <end position="194"/>
    </location>
</feature>
<feature type="transmembrane region" description="Helical" evidence="6">
    <location>
        <begin position="54"/>
        <end position="73"/>
    </location>
</feature>
<feature type="transmembrane region" description="Helical" evidence="6">
    <location>
        <begin position="259"/>
        <end position="280"/>
    </location>
</feature>
<name>A0A0D3EFQ9_BRAOL</name>
<dbReference type="SUPFAM" id="SSF103481">
    <property type="entry name" value="Multidrug resistance efflux transporter EmrE"/>
    <property type="match status" value="2"/>
</dbReference>
<evidence type="ECO:0000256" key="6">
    <source>
        <dbReference type="SAM" id="Phobius"/>
    </source>
</evidence>
<feature type="transmembrane region" description="Helical" evidence="6">
    <location>
        <begin position="323"/>
        <end position="343"/>
    </location>
</feature>
<dbReference type="Gramene" id="Bo9g166580.1">
    <property type="protein sequence ID" value="Bo9g166580.1"/>
    <property type="gene ID" value="Bo9g166580"/>
</dbReference>
<dbReference type="eggNOG" id="ENOG502SHYN">
    <property type="taxonomic scope" value="Eukaryota"/>
</dbReference>
<evidence type="ECO:0000256" key="4">
    <source>
        <dbReference type="ARBA" id="ARBA00022989"/>
    </source>
</evidence>
<evidence type="ECO:0000313" key="9">
    <source>
        <dbReference type="Proteomes" id="UP000032141"/>
    </source>
</evidence>
<sequence length="423" mass="47331">EASKQNTHYIYTHRYHFCFAYSKTKKHIFPNSKGKRFLYAEKVQIMKFEKARPFMAIVFIQFLYALMSIVAKIALNQGMSPHVLVAYRMAVAAALITPFALVLERNSRPRLTFKILLQISILSLFEPVVEQNLYYSGMKLTTATFTSALCNALPAMTFIMACIFKLEKVNIKRRHSQAKLVGTMVAIGGAMLMTFFKGNVIELPWTSKPWGIIGQSHAMNTPKQEDVGKGSVMLVASCFSWSCYIILQANILNTYNAELSLTALMCIMGMLEASVIALIWERKNMSVWKIHPDMKLLASIYGGLVSGLAYYAIGWASKKRGPVFVSAFNPLSMVIVAILSSFVFLEKLYLGRVVGSVVIVFGVYLVLWGKSKDKIEQPSTNAGCAETVVKADEQMVRTPDNNQVLPIYDQLMIPKAAFQTQSV</sequence>
<evidence type="ECO:0000256" key="1">
    <source>
        <dbReference type="ARBA" id="ARBA00004141"/>
    </source>
</evidence>
<evidence type="ECO:0000259" key="7">
    <source>
        <dbReference type="Pfam" id="PF00892"/>
    </source>
</evidence>
<feature type="transmembrane region" description="Helical" evidence="6">
    <location>
        <begin position="349"/>
        <end position="367"/>
    </location>
</feature>
<feature type="domain" description="EamA" evidence="7">
    <location>
        <begin position="229"/>
        <end position="367"/>
    </location>
</feature>
<dbReference type="EnsemblPlants" id="Bo9g166580.1">
    <property type="protein sequence ID" value="Bo9g166580.1"/>
    <property type="gene ID" value="Bo9g166580"/>
</dbReference>
<reference evidence="8" key="2">
    <citation type="submission" date="2015-03" db="UniProtKB">
        <authorList>
            <consortium name="EnsemblPlants"/>
        </authorList>
    </citation>
    <scope>IDENTIFICATION</scope>
</reference>
<keyword evidence="9" id="KW-1185">Reference proteome</keyword>
<keyword evidence="4 6" id="KW-1133">Transmembrane helix</keyword>
<feature type="transmembrane region" description="Helical" evidence="6">
    <location>
        <begin position="230"/>
        <end position="247"/>
    </location>
</feature>
<comment type="similarity">
    <text evidence="2">Belongs to the drug/metabolite transporter (DMT) superfamily. Plant drug/metabolite exporter (P-DME) (TC 2.A.7.4) family.</text>
</comment>
<keyword evidence="5 6" id="KW-0472">Membrane</keyword>
<reference evidence="8 9" key="1">
    <citation type="journal article" date="2014" name="Genome Biol.">
        <title>Transcriptome and methylome profiling reveals relics of genome dominance in the mesopolyploid Brassica oleracea.</title>
        <authorList>
            <person name="Parkin I.A."/>
            <person name="Koh C."/>
            <person name="Tang H."/>
            <person name="Robinson S.J."/>
            <person name="Kagale S."/>
            <person name="Clarke W.E."/>
            <person name="Town C.D."/>
            <person name="Nixon J."/>
            <person name="Krishnakumar V."/>
            <person name="Bidwell S.L."/>
            <person name="Denoeud F."/>
            <person name="Belcram H."/>
            <person name="Links M.G."/>
            <person name="Just J."/>
            <person name="Clarke C."/>
            <person name="Bender T."/>
            <person name="Huebert T."/>
            <person name="Mason A.S."/>
            <person name="Pires J.C."/>
            <person name="Barker G."/>
            <person name="Moore J."/>
            <person name="Walley P.G."/>
            <person name="Manoli S."/>
            <person name="Batley J."/>
            <person name="Edwards D."/>
            <person name="Nelson M.N."/>
            <person name="Wang X."/>
            <person name="Paterson A.H."/>
            <person name="King G."/>
            <person name="Bancroft I."/>
            <person name="Chalhoub B."/>
            <person name="Sharpe A.G."/>
        </authorList>
    </citation>
    <scope>NUCLEOTIDE SEQUENCE</scope>
    <source>
        <strain evidence="8 9">cv. TO1000</strain>
    </source>
</reference>
<dbReference type="HOGENOM" id="CLU_025359_1_1_1"/>
<feature type="transmembrane region" description="Helical" evidence="6">
    <location>
        <begin position="145"/>
        <end position="166"/>
    </location>
</feature>
<dbReference type="OMA" id="YVIGWAS"/>
<feature type="transmembrane region" description="Helical" evidence="6">
    <location>
        <begin position="115"/>
        <end position="133"/>
    </location>
</feature>
<evidence type="ECO:0000313" key="8">
    <source>
        <dbReference type="EnsemblPlants" id="Bo9g166580.1"/>
    </source>
</evidence>
<dbReference type="InterPro" id="IPR030184">
    <property type="entry name" value="WAT1-related"/>
</dbReference>
<dbReference type="InterPro" id="IPR037185">
    <property type="entry name" value="EmrE-like"/>
</dbReference>
<dbReference type="GO" id="GO:0016020">
    <property type="term" value="C:membrane"/>
    <property type="evidence" value="ECO:0007669"/>
    <property type="project" value="UniProtKB-SubCell"/>
</dbReference>
<keyword evidence="3 6" id="KW-0812">Transmembrane</keyword>
<evidence type="ECO:0000256" key="3">
    <source>
        <dbReference type="ARBA" id="ARBA00022692"/>
    </source>
</evidence>
<feature type="transmembrane region" description="Helical" evidence="6">
    <location>
        <begin position="178"/>
        <end position="196"/>
    </location>
</feature>
<dbReference type="Pfam" id="PF00892">
    <property type="entry name" value="EamA"/>
    <property type="match status" value="2"/>
</dbReference>
<dbReference type="Proteomes" id="UP000032141">
    <property type="component" value="Chromosome C9"/>
</dbReference>
<organism evidence="8 9">
    <name type="scientific">Brassica oleracea var. oleracea</name>
    <dbReference type="NCBI Taxonomy" id="109376"/>
    <lineage>
        <taxon>Eukaryota</taxon>
        <taxon>Viridiplantae</taxon>
        <taxon>Streptophyta</taxon>
        <taxon>Embryophyta</taxon>
        <taxon>Tracheophyta</taxon>
        <taxon>Spermatophyta</taxon>
        <taxon>Magnoliopsida</taxon>
        <taxon>eudicotyledons</taxon>
        <taxon>Gunneridae</taxon>
        <taxon>Pentapetalae</taxon>
        <taxon>rosids</taxon>
        <taxon>malvids</taxon>
        <taxon>Brassicales</taxon>
        <taxon>Brassicaceae</taxon>
        <taxon>Brassiceae</taxon>
        <taxon>Brassica</taxon>
    </lineage>
</organism>
<feature type="transmembrane region" description="Helical" evidence="6">
    <location>
        <begin position="296"/>
        <end position="316"/>
    </location>
</feature>
<protein>
    <recommendedName>
        <fullName evidence="7">EamA domain-containing protein</fullName>
    </recommendedName>
</protein>
<comment type="subcellular location">
    <subcellularLocation>
        <location evidence="1">Membrane</location>
        <topology evidence="1">Multi-pass membrane protein</topology>
    </subcellularLocation>
</comment>